<evidence type="ECO:0000313" key="2">
    <source>
        <dbReference type="Proteomes" id="UP000184501"/>
    </source>
</evidence>
<dbReference type="AlphaFoldDB" id="A0A1M4UER5"/>
<name>A0A1M4UER5_STRHI</name>
<evidence type="ECO:0000313" key="1">
    <source>
        <dbReference type="EMBL" id="SHE55259.1"/>
    </source>
</evidence>
<proteinExistence type="predicted"/>
<accession>A0A1M4UER5</accession>
<organism evidence="1 2">
    <name type="scientific">Streptoalloteichus hindustanus</name>
    <dbReference type="NCBI Taxonomy" id="2017"/>
    <lineage>
        <taxon>Bacteria</taxon>
        <taxon>Bacillati</taxon>
        <taxon>Actinomycetota</taxon>
        <taxon>Actinomycetes</taxon>
        <taxon>Pseudonocardiales</taxon>
        <taxon>Pseudonocardiaceae</taxon>
        <taxon>Streptoalloteichus</taxon>
    </lineage>
</organism>
<dbReference type="EMBL" id="FQVN01000001">
    <property type="protein sequence ID" value="SHE55259.1"/>
    <property type="molecule type" value="Genomic_DNA"/>
</dbReference>
<dbReference type="Proteomes" id="UP000184501">
    <property type="component" value="Unassembled WGS sequence"/>
</dbReference>
<sequence length="228" mass="24250">MDAVALSCGNTSQHGQWADLTQRSEVALHEVPATPGKNDVDPVLRELAGRRLLVLGTDADLAAVALRLLRTELLGEVVVGFLPADRDSAVAELWGLPTRPELATDLALTGEPERVPLVRDDVGGVLVGLGTVGPLQGVAYCDDDRVLRGGASRLEVTPDPSGGPGLVVRVVRRGLLGKRVSSTQGRAVQIGSFVATGVVKDGVPHPRPMDKWTWYRHTEDLRLVRGVA</sequence>
<protein>
    <submittedName>
        <fullName evidence="1">Uncharacterized protein</fullName>
    </submittedName>
</protein>
<gene>
    <name evidence="1" type="ORF">SAMN05444320_101398</name>
</gene>
<dbReference type="STRING" id="2017.SAMN05444320_101398"/>
<keyword evidence="2" id="KW-1185">Reference proteome</keyword>
<dbReference type="RefSeq" id="WP_073480194.1">
    <property type="nucleotide sequence ID" value="NZ_FQVN01000001.1"/>
</dbReference>
<reference evidence="1 2" key="1">
    <citation type="submission" date="2016-11" db="EMBL/GenBank/DDBJ databases">
        <authorList>
            <person name="Jaros S."/>
            <person name="Januszkiewicz K."/>
            <person name="Wedrychowicz H."/>
        </authorList>
    </citation>
    <scope>NUCLEOTIDE SEQUENCE [LARGE SCALE GENOMIC DNA]</scope>
    <source>
        <strain evidence="1 2">DSM 44523</strain>
    </source>
</reference>
<dbReference type="OrthoDB" id="5189801at2"/>